<name>A0A9Q1GB76_SYNKA</name>
<dbReference type="AlphaFoldDB" id="A0A9Q1GB76"/>
<feature type="region of interest" description="Disordered" evidence="1">
    <location>
        <begin position="1"/>
        <end position="33"/>
    </location>
</feature>
<organism evidence="2 3">
    <name type="scientific">Synaphobranchus kaupii</name>
    <name type="common">Kaup's arrowtooth eel</name>
    <dbReference type="NCBI Taxonomy" id="118154"/>
    <lineage>
        <taxon>Eukaryota</taxon>
        <taxon>Metazoa</taxon>
        <taxon>Chordata</taxon>
        <taxon>Craniata</taxon>
        <taxon>Vertebrata</taxon>
        <taxon>Euteleostomi</taxon>
        <taxon>Actinopterygii</taxon>
        <taxon>Neopterygii</taxon>
        <taxon>Teleostei</taxon>
        <taxon>Anguilliformes</taxon>
        <taxon>Synaphobranchidae</taxon>
        <taxon>Synaphobranchus</taxon>
    </lineage>
</organism>
<sequence length="134" mass="14643">MSQDRTDRRPVNPRPDGDGCRGQDSVAAVTSAAGLQRKPRIPDWHLFGFKGFPLTANDSEARSVTDALMSKAVFFAAAGEPRAGRAFLKRIGSAQISVSHLAFPLLRFPAGTRPRLHLLPHLAAQRTSRITRKT</sequence>
<accession>A0A9Q1GB76</accession>
<evidence type="ECO:0000313" key="3">
    <source>
        <dbReference type="Proteomes" id="UP001152622"/>
    </source>
</evidence>
<reference evidence="2" key="1">
    <citation type="journal article" date="2023" name="Science">
        <title>Genome structures resolve the early diversification of teleost fishes.</title>
        <authorList>
            <person name="Parey E."/>
            <person name="Louis A."/>
            <person name="Montfort J."/>
            <person name="Bouchez O."/>
            <person name="Roques C."/>
            <person name="Iampietro C."/>
            <person name="Lluch J."/>
            <person name="Castinel A."/>
            <person name="Donnadieu C."/>
            <person name="Desvignes T."/>
            <person name="Floi Bucao C."/>
            <person name="Jouanno E."/>
            <person name="Wen M."/>
            <person name="Mejri S."/>
            <person name="Dirks R."/>
            <person name="Jansen H."/>
            <person name="Henkel C."/>
            <person name="Chen W.J."/>
            <person name="Zahm M."/>
            <person name="Cabau C."/>
            <person name="Klopp C."/>
            <person name="Thompson A.W."/>
            <person name="Robinson-Rechavi M."/>
            <person name="Braasch I."/>
            <person name="Lecointre G."/>
            <person name="Bobe J."/>
            <person name="Postlethwait J.H."/>
            <person name="Berthelot C."/>
            <person name="Roest Crollius H."/>
            <person name="Guiguen Y."/>
        </authorList>
    </citation>
    <scope>NUCLEOTIDE SEQUENCE</scope>
    <source>
        <strain evidence="2">WJC10195</strain>
    </source>
</reference>
<dbReference type="Proteomes" id="UP001152622">
    <property type="component" value="Chromosome 1"/>
</dbReference>
<keyword evidence="3" id="KW-1185">Reference proteome</keyword>
<feature type="compositionally biased region" description="Basic and acidic residues" evidence="1">
    <location>
        <begin position="1"/>
        <end position="21"/>
    </location>
</feature>
<proteinExistence type="predicted"/>
<protein>
    <submittedName>
        <fullName evidence="2">Uncharacterized protein</fullName>
    </submittedName>
</protein>
<evidence type="ECO:0000313" key="2">
    <source>
        <dbReference type="EMBL" id="KAJ8381001.1"/>
    </source>
</evidence>
<comment type="caution">
    <text evidence="2">The sequence shown here is derived from an EMBL/GenBank/DDBJ whole genome shotgun (WGS) entry which is preliminary data.</text>
</comment>
<evidence type="ECO:0000256" key="1">
    <source>
        <dbReference type="SAM" id="MobiDB-lite"/>
    </source>
</evidence>
<dbReference type="EMBL" id="JAINUF010000001">
    <property type="protein sequence ID" value="KAJ8381001.1"/>
    <property type="molecule type" value="Genomic_DNA"/>
</dbReference>
<gene>
    <name evidence="2" type="ORF">SKAU_G00017790</name>
</gene>